<accession>A0A8J5WC04</accession>
<evidence type="ECO:0000256" key="1">
    <source>
        <dbReference type="SAM" id="MobiDB-lite"/>
    </source>
</evidence>
<dbReference type="EMBL" id="JAAALK010000082">
    <property type="protein sequence ID" value="KAG8087376.1"/>
    <property type="molecule type" value="Genomic_DNA"/>
</dbReference>
<proteinExistence type="predicted"/>
<keyword evidence="3" id="KW-1185">Reference proteome</keyword>
<reference evidence="2" key="2">
    <citation type="submission" date="2021-02" db="EMBL/GenBank/DDBJ databases">
        <authorList>
            <person name="Kimball J.A."/>
            <person name="Haas M.W."/>
            <person name="Macchietto M."/>
            <person name="Kono T."/>
            <person name="Duquette J."/>
            <person name="Shao M."/>
        </authorList>
    </citation>
    <scope>NUCLEOTIDE SEQUENCE</scope>
    <source>
        <tissue evidence="2">Fresh leaf tissue</tissue>
    </source>
</reference>
<gene>
    <name evidence="2" type="ORF">GUJ93_ZPchr0010g10944</name>
</gene>
<dbReference type="Proteomes" id="UP000729402">
    <property type="component" value="Unassembled WGS sequence"/>
</dbReference>
<comment type="caution">
    <text evidence="2">The sequence shown here is derived from an EMBL/GenBank/DDBJ whole genome shotgun (WGS) entry which is preliminary data.</text>
</comment>
<protein>
    <submittedName>
        <fullName evidence="2">Uncharacterized protein</fullName>
    </submittedName>
</protein>
<reference evidence="2" key="1">
    <citation type="journal article" date="2021" name="bioRxiv">
        <title>Whole Genome Assembly and Annotation of Northern Wild Rice, Zizania palustris L., Supports a Whole Genome Duplication in the Zizania Genus.</title>
        <authorList>
            <person name="Haas M."/>
            <person name="Kono T."/>
            <person name="Macchietto M."/>
            <person name="Millas R."/>
            <person name="McGilp L."/>
            <person name="Shao M."/>
            <person name="Duquette J."/>
            <person name="Hirsch C.N."/>
            <person name="Kimball J."/>
        </authorList>
    </citation>
    <scope>NUCLEOTIDE SEQUENCE</scope>
    <source>
        <tissue evidence="2">Fresh leaf tissue</tissue>
    </source>
</reference>
<evidence type="ECO:0000313" key="3">
    <source>
        <dbReference type="Proteomes" id="UP000729402"/>
    </source>
</evidence>
<sequence length="67" mass="7766">MHAAMRCRKAIRFGEIDPSFIKGSSDHFRPCNWSTKGSRKSTTARGRRRRRAQLSRLFRNGDRSGEL</sequence>
<dbReference type="AlphaFoldDB" id="A0A8J5WC04"/>
<name>A0A8J5WC04_ZIZPA</name>
<feature type="region of interest" description="Disordered" evidence="1">
    <location>
        <begin position="31"/>
        <end position="67"/>
    </location>
</feature>
<evidence type="ECO:0000313" key="2">
    <source>
        <dbReference type="EMBL" id="KAG8087376.1"/>
    </source>
</evidence>
<organism evidence="2 3">
    <name type="scientific">Zizania palustris</name>
    <name type="common">Northern wild rice</name>
    <dbReference type="NCBI Taxonomy" id="103762"/>
    <lineage>
        <taxon>Eukaryota</taxon>
        <taxon>Viridiplantae</taxon>
        <taxon>Streptophyta</taxon>
        <taxon>Embryophyta</taxon>
        <taxon>Tracheophyta</taxon>
        <taxon>Spermatophyta</taxon>
        <taxon>Magnoliopsida</taxon>
        <taxon>Liliopsida</taxon>
        <taxon>Poales</taxon>
        <taxon>Poaceae</taxon>
        <taxon>BOP clade</taxon>
        <taxon>Oryzoideae</taxon>
        <taxon>Oryzeae</taxon>
        <taxon>Zizaniinae</taxon>
        <taxon>Zizania</taxon>
    </lineage>
</organism>